<dbReference type="Pfam" id="PF05368">
    <property type="entry name" value="NmrA"/>
    <property type="match status" value="1"/>
</dbReference>
<dbReference type="InterPro" id="IPR051164">
    <property type="entry name" value="NmrA-like_oxidored"/>
</dbReference>
<dbReference type="CDD" id="cd05251">
    <property type="entry name" value="NmrA_like_SDR_a"/>
    <property type="match status" value="1"/>
</dbReference>
<evidence type="ECO:0000313" key="4">
    <source>
        <dbReference type="EMBL" id="PWY85807.1"/>
    </source>
</evidence>
<sequence>MSQTVAFVTGATGHQGGATARELLKSGVKVHALVRDPSSKSAIDLQRLGAHLFPGDFDNPSSLKAAMGGATAVFLNILPVSSDTNREVIHAKNIIDATIASGTVTTIVYSSVTMAGRHEEFPNWGPDYPLAWYWESKAQIESMVRGSGIKYWTILRPAFLMFNYLLPKASYMFPDLVRPRAFLMAYKPTTAMTILDGSDVGKFAAAAIVEPSAYNMHEIDLGVESLTPAEIVRELSRVSGKDISLQFYNEKEVEELALTDLRIQSQVWTNEVGYQVNFKELEKYPIRLTRFAEYLEKHREEVLKVLA</sequence>
<keyword evidence="2" id="KW-0521">NADP</keyword>
<keyword evidence="5" id="KW-1185">Reference proteome</keyword>
<dbReference type="Proteomes" id="UP000246702">
    <property type="component" value="Unassembled WGS sequence"/>
</dbReference>
<dbReference type="SUPFAM" id="SSF51735">
    <property type="entry name" value="NAD(P)-binding Rossmann-fold domains"/>
    <property type="match status" value="1"/>
</dbReference>
<dbReference type="PANTHER" id="PTHR42748">
    <property type="entry name" value="NITROGEN METABOLITE REPRESSION PROTEIN NMRA FAMILY MEMBER"/>
    <property type="match status" value="1"/>
</dbReference>
<dbReference type="GeneID" id="37119394"/>
<dbReference type="AlphaFoldDB" id="A0A317WL68"/>
<dbReference type="EMBL" id="MSFK01000016">
    <property type="protein sequence ID" value="PWY85807.1"/>
    <property type="molecule type" value="Genomic_DNA"/>
</dbReference>
<evidence type="ECO:0000256" key="2">
    <source>
        <dbReference type="ARBA" id="ARBA00022857"/>
    </source>
</evidence>
<evidence type="ECO:0000259" key="3">
    <source>
        <dbReference type="Pfam" id="PF05368"/>
    </source>
</evidence>
<dbReference type="InterPro" id="IPR008030">
    <property type="entry name" value="NmrA-like"/>
</dbReference>
<proteinExistence type="inferred from homology"/>
<dbReference type="InterPro" id="IPR006162">
    <property type="entry name" value="Ppantetheine_attach_site"/>
</dbReference>
<dbReference type="InterPro" id="IPR036291">
    <property type="entry name" value="NAD(P)-bd_dom_sf"/>
</dbReference>
<dbReference type="GO" id="GO:0005634">
    <property type="term" value="C:nucleus"/>
    <property type="evidence" value="ECO:0007669"/>
    <property type="project" value="TreeGrafter"/>
</dbReference>
<dbReference type="Gene3D" id="3.40.50.720">
    <property type="entry name" value="NAD(P)-binding Rossmann-like Domain"/>
    <property type="match status" value="1"/>
</dbReference>
<protein>
    <submittedName>
        <fullName evidence="4">NAD(P)-binding protein</fullName>
    </submittedName>
</protein>
<name>A0A317WL68_9EURO</name>
<organism evidence="4 5">
    <name type="scientific">Aspergillus sclerotioniger CBS 115572</name>
    <dbReference type="NCBI Taxonomy" id="1450535"/>
    <lineage>
        <taxon>Eukaryota</taxon>
        <taxon>Fungi</taxon>
        <taxon>Dikarya</taxon>
        <taxon>Ascomycota</taxon>
        <taxon>Pezizomycotina</taxon>
        <taxon>Eurotiomycetes</taxon>
        <taxon>Eurotiomycetidae</taxon>
        <taxon>Eurotiales</taxon>
        <taxon>Aspergillaceae</taxon>
        <taxon>Aspergillus</taxon>
        <taxon>Aspergillus subgen. Circumdati</taxon>
    </lineage>
</organism>
<comment type="caution">
    <text evidence="4">The sequence shown here is derived from an EMBL/GenBank/DDBJ whole genome shotgun (WGS) entry which is preliminary data.</text>
</comment>
<dbReference type="OrthoDB" id="419598at2759"/>
<gene>
    <name evidence="4" type="ORF">BO94DRAFT_624931</name>
</gene>
<dbReference type="RefSeq" id="XP_025466824.1">
    <property type="nucleotide sequence ID" value="XM_025617251.1"/>
</dbReference>
<dbReference type="PANTHER" id="PTHR42748:SF7">
    <property type="entry name" value="NMRA LIKE REDOX SENSOR 1-RELATED"/>
    <property type="match status" value="1"/>
</dbReference>
<accession>A0A317WL68</accession>
<feature type="domain" description="NmrA-like" evidence="3">
    <location>
        <begin position="7"/>
        <end position="259"/>
    </location>
</feature>
<reference evidence="4 5" key="1">
    <citation type="submission" date="2016-12" db="EMBL/GenBank/DDBJ databases">
        <title>The genomes of Aspergillus section Nigri reveals drivers in fungal speciation.</title>
        <authorList>
            <consortium name="DOE Joint Genome Institute"/>
            <person name="Vesth T.C."/>
            <person name="Nybo J."/>
            <person name="Theobald S."/>
            <person name="Brandl J."/>
            <person name="Frisvad J.C."/>
            <person name="Nielsen K.F."/>
            <person name="Lyhne E.K."/>
            <person name="Kogle M.E."/>
            <person name="Kuo A."/>
            <person name="Riley R."/>
            <person name="Clum A."/>
            <person name="Nolan M."/>
            <person name="Lipzen A."/>
            <person name="Salamov A."/>
            <person name="Henrissat B."/>
            <person name="Wiebenga A."/>
            <person name="De Vries R.P."/>
            <person name="Grigoriev I.V."/>
            <person name="Mortensen U.H."/>
            <person name="Andersen M.R."/>
            <person name="Baker S.E."/>
        </authorList>
    </citation>
    <scope>NUCLEOTIDE SEQUENCE [LARGE SCALE GENOMIC DNA]</scope>
    <source>
        <strain evidence="4 5">CBS 115572</strain>
    </source>
</reference>
<dbReference type="STRING" id="1450535.A0A317WL68"/>
<comment type="similarity">
    <text evidence="1">Belongs to the NmrA-type oxidoreductase family.</text>
</comment>
<evidence type="ECO:0000313" key="5">
    <source>
        <dbReference type="Proteomes" id="UP000246702"/>
    </source>
</evidence>
<dbReference type="PROSITE" id="PS00012">
    <property type="entry name" value="PHOSPHOPANTETHEINE"/>
    <property type="match status" value="1"/>
</dbReference>
<evidence type="ECO:0000256" key="1">
    <source>
        <dbReference type="ARBA" id="ARBA00006328"/>
    </source>
</evidence>